<name>A0A1E3S0A1_9MYCO</name>
<evidence type="ECO:0000256" key="1">
    <source>
        <dbReference type="SAM" id="MobiDB-lite"/>
    </source>
</evidence>
<keyword evidence="3" id="KW-1185">Reference proteome</keyword>
<proteinExistence type="predicted"/>
<protein>
    <recommendedName>
        <fullName evidence="4">Helix-turn-helix domain-containing protein</fullName>
    </recommendedName>
</protein>
<reference evidence="3" key="1">
    <citation type="submission" date="2016-09" db="EMBL/GenBank/DDBJ databases">
        <authorList>
            <person name="Greninger A.L."/>
            <person name="Jerome K.R."/>
            <person name="Mcnair B."/>
            <person name="Wallis C."/>
            <person name="Fang F."/>
        </authorList>
    </citation>
    <scope>NUCLEOTIDE SEQUENCE [LARGE SCALE GENOMIC DNA]</scope>
    <source>
        <strain evidence="3">M7</strain>
    </source>
</reference>
<gene>
    <name evidence="2" type="ORF">BHQ17_04445</name>
</gene>
<dbReference type="OrthoDB" id="4762647at2"/>
<dbReference type="AlphaFoldDB" id="A0A1E3S0A1"/>
<dbReference type="Proteomes" id="UP000094243">
    <property type="component" value="Unassembled WGS sequence"/>
</dbReference>
<comment type="caution">
    <text evidence="2">The sequence shown here is derived from an EMBL/GenBank/DDBJ whole genome shotgun (WGS) entry which is preliminary data.</text>
</comment>
<organism evidence="2 3">
    <name type="scientific">Mycolicibacterium holsaticum</name>
    <dbReference type="NCBI Taxonomy" id="152142"/>
    <lineage>
        <taxon>Bacteria</taxon>
        <taxon>Bacillati</taxon>
        <taxon>Actinomycetota</taxon>
        <taxon>Actinomycetes</taxon>
        <taxon>Mycobacteriales</taxon>
        <taxon>Mycobacteriaceae</taxon>
        <taxon>Mycolicibacterium</taxon>
    </lineage>
</organism>
<sequence length="90" mass="9668">MTTDPAADALRGRFRRQVDALHAEGYMTFDEAAAELGVARYTAQRMVADGRLRVEWVDDRGWRCGPSGSPLCPAAASPQRSGGARTASCP</sequence>
<feature type="region of interest" description="Disordered" evidence="1">
    <location>
        <begin position="67"/>
        <end position="90"/>
    </location>
</feature>
<dbReference type="EMBL" id="MIGZ01000016">
    <property type="protein sequence ID" value="ODQ95539.1"/>
    <property type="molecule type" value="Genomic_DNA"/>
</dbReference>
<evidence type="ECO:0008006" key="4">
    <source>
        <dbReference type="Google" id="ProtNLM"/>
    </source>
</evidence>
<evidence type="ECO:0000313" key="2">
    <source>
        <dbReference type="EMBL" id="ODQ95539.1"/>
    </source>
</evidence>
<dbReference type="RefSeq" id="WP_069404026.1">
    <property type="nucleotide sequence ID" value="NZ_MIGZ01000016.1"/>
</dbReference>
<accession>A0A1E3S0A1</accession>
<evidence type="ECO:0000313" key="3">
    <source>
        <dbReference type="Proteomes" id="UP000094243"/>
    </source>
</evidence>